<proteinExistence type="predicted"/>
<protein>
    <recommendedName>
        <fullName evidence="4">BSP1p</fullName>
    </recommendedName>
</protein>
<dbReference type="AlphaFoldDB" id="A0AA35NM49"/>
<feature type="region of interest" description="Disordered" evidence="1">
    <location>
        <begin position="21"/>
        <end position="67"/>
    </location>
</feature>
<name>A0AA35NM49_SACUV</name>
<feature type="region of interest" description="Disordered" evidence="1">
    <location>
        <begin position="382"/>
        <end position="414"/>
    </location>
</feature>
<evidence type="ECO:0000313" key="3">
    <source>
        <dbReference type="Proteomes" id="UP001162090"/>
    </source>
</evidence>
<feature type="compositionally biased region" description="Polar residues" evidence="1">
    <location>
        <begin position="131"/>
        <end position="147"/>
    </location>
</feature>
<reference evidence="2" key="1">
    <citation type="submission" date="2022-10" db="EMBL/GenBank/DDBJ databases">
        <authorList>
            <person name="Byrne P K."/>
        </authorList>
    </citation>
    <scope>NUCLEOTIDE SEQUENCE</scope>
    <source>
        <strain evidence="2">CBS7001</strain>
    </source>
</reference>
<feature type="compositionally biased region" description="Polar residues" evidence="1">
    <location>
        <begin position="330"/>
        <end position="341"/>
    </location>
</feature>
<evidence type="ECO:0008006" key="4">
    <source>
        <dbReference type="Google" id="ProtNLM"/>
    </source>
</evidence>
<feature type="compositionally biased region" description="Pro residues" evidence="1">
    <location>
        <begin position="309"/>
        <end position="318"/>
    </location>
</feature>
<feature type="compositionally biased region" description="Basic residues" evidence="1">
    <location>
        <begin position="567"/>
        <end position="582"/>
    </location>
</feature>
<feature type="compositionally biased region" description="Basic and acidic residues" evidence="1">
    <location>
        <begin position="159"/>
        <end position="172"/>
    </location>
</feature>
<dbReference type="EMBL" id="OX365927">
    <property type="protein sequence ID" value="CAI4053926.1"/>
    <property type="molecule type" value="Genomic_DNA"/>
</dbReference>
<organism evidence="2 3">
    <name type="scientific">Saccharomyces uvarum</name>
    <name type="common">Yeast</name>
    <name type="synonym">Saccharomyces bayanus var. uvarum</name>
    <dbReference type="NCBI Taxonomy" id="230603"/>
    <lineage>
        <taxon>Eukaryota</taxon>
        <taxon>Fungi</taxon>
        <taxon>Dikarya</taxon>
        <taxon>Ascomycota</taxon>
        <taxon>Saccharomycotina</taxon>
        <taxon>Saccharomycetes</taxon>
        <taxon>Saccharomycetales</taxon>
        <taxon>Saccharomycetaceae</taxon>
        <taxon>Saccharomyces</taxon>
    </lineage>
</organism>
<feature type="compositionally biased region" description="Basic and acidic residues" evidence="1">
    <location>
        <begin position="388"/>
        <end position="398"/>
    </location>
</feature>
<feature type="region of interest" description="Disordered" evidence="1">
    <location>
        <begin position="230"/>
        <end position="255"/>
    </location>
</feature>
<feature type="region of interest" description="Disordered" evidence="1">
    <location>
        <begin position="131"/>
        <end position="214"/>
    </location>
</feature>
<feature type="compositionally biased region" description="Polar residues" evidence="1">
    <location>
        <begin position="532"/>
        <end position="544"/>
    </location>
</feature>
<evidence type="ECO:0000313" key="2">
    <source>
        <dbReference type="EMBL" id="CAI4053926.1"/>
    </source>
</evidence>
<evidence type="ECO:0000256" key="1">
    <source>
        <dbReference type="SAM" id="MobiDB-lite"/>
    </source>
</evidence>
<feature type="region of interest" description="Disordered" evidence="1">
    <location>
        <begin position="462"/>
        <end position="487"/>
    </location>
</feature>
<sequence length="582" mass="65017">MTQYERDPELVNFLSKVEDLDSKRYSSSSITNSAKQPLSPVNNKSPAYRSVRRADITTSENEERRNRSANLAYRSAYNYEMTFSPKKTHYSLKELDLERATPNSTLDGTRPQNAKEFVISEDDYLLLQKMKASQSPNDCSCSKPSTSFRKDHRVPSRGRPRDEEIVSVKYDFDFQETARLPAPSSSSSSPTPPPMPTRRSRVEVIDDEEKPTLPTRPAKVEVVERPVRRITKPEVPVPEPVKPKPPVSRSTKPTSFLSSLQDNKLTMANSHGSEVETPTKIVKNSHIDYLDSIQLKPATLSPTIKSKPKPTPPSPPAKRLPRSESFIKSALNSNSKATSKPSLPEKPQELRNAKLSSQRAKPSIPPKKVELNLVLPDLRPVETSSTKQKFEHSIDLPKLRSSSRNVKKQEEDSIPEAIKGIQNLKKTKHEKPAIPQKKSFLANGLKPASVKIGDEVSKLKNNEPEALSLRNNLKKSPPKAPERKISMPEALRRIELMKKSKTEPTLEPAKELSINARLDAIIASKNLRSSNTVPEFNSVKTNAKTPDDISVSKGDVAKGTKPLVHVNKNRARGPKRKPPTHV</sequence>
<feature type="region of interest" description="Disordered" evidence="1">
    <location>
        <begin position="293"/>
        <end position="369"/>
    </location>
</feature>
<feature type="compositionally biased region" description="Polar residues" evidence="1">
    <location>
        <begin position="25"/>
        <end position="45"/>
    </location>
</feature>
<feature type="compositionally biased region" description="Pro residues" evidence="1">
    <location>
        <begin position="235"/>
        <end position="246"/>
    </location>
</feature>
<gene>
    <name evidence="2" type="primary">SUVC16G4350</name>
    <name evidence="2" type="ORF">SUVC_16G4350</name>
</gene>
<dbReference type="Proteomes" id="UP001162090">
    <property type="component" value="Chromosome 16"/>
</dbReference>
<feature type="region of interest" description="Disordered" evidence="1">
    <location>
        <begin position="532"/>
        <end position="582"/>
    </location>
</feature>
<accession>A0AA35NM49</accession>